<keyword evidence="4 10" id="KW-0418">Kinase</keyword>
<dbReference type="SMART" id="SM00220">
    <property type="entry name" value="S_TKc"/>
    <property type="match status" value="1"/>
</dbReference>
<sequence>MPTRSPSWWTPPKASLPPPHGDVPSSVIFPPQPPSAAGARLGSGILTIKLHSATRVGSLSCPEEIDQWPIYALLECESFQLSARAAWWGGKRGSALWRETFHFDVTKSPELVVYLSTRNHNAPEGSRIEPRGRFTITSLPDGYPVGRLLADIQDGTGQVELIVSYLQQKVPALEDRNVWELLGMDHVNFVHVTKRDTGRTYAMTVVQLRTANAIPEAEKANDLGSSICHPFIAPLKFAFASGRRLSLLSPLASGGHLFYHLQRERRFDGDKAKLYAAELILVLEYLHNKNIIFALLDPAHILLDTYGHISLCHPAIYSKGLPISGAIDCILSASLEYTAPELLVHHEATQAVDWWMLGVMLYEMLTGLPSFYHKDVEEQRRRIISQTLQLPLGLPSDASDILAALLIKDPLQRLGANGASEVKDHAFFHGLDWQRLLQREYTTPFQPDNTSTVFKLKPIERDMHKRPARRLSRGTVYEHREDLAGFGFPSVWQPIGHEVAESEHVALDNASPQLNDSAWELTWNPISASLYFTHQLTGEERSAEIQPLTGPPTTDGHTVAAAAPIESGPVAHSLPNTKQLQNALAVALKTGHGSNVVLQIIKYGMNLNIPILHYDHVPDDTGIMFDLKDEIPVTPLEWATEHNRLDLVNLFLLNGADPNYTCHEIEGPALVRAVHRKSQLVQLLVEKTNRVSSTRALCAAVDRQDAAIVETLLASGVRCEFEEADLASPLKMTNYDNALYANASPRLEAVDLLAPLVRAVRLGNTGLVRLLLAHGADANVGYHCDSGGSLPLPRRQHGWDYQRAEAVPRKVNFSCGRAAQLAMELGHDEIVRLLMASGADVRLPQPVWAVQGHTCPLVPRAVWLEVTAGLEELRVVIEKKA</sequence>
<dbReference type="EMBL" id="JAGPXC010000008">
    <property type="protein sequence ID" value="KAH6648208.1"/>
    <property type="molecule type" value="Genomic_DNA"/>
</dbReference>
<dbReference type="OrthoDB" id="1278353at2759"/>
<dbReference type="PROSITE" id="PS51285">
    <property type="entry name" value="AGC_KINASE_CTER"/>
    <property type="match status" value="1"/>
</dbReference>
<dbReference type="InterPro" id="IPR000961">
    <property type="entry name" value="AGC-kinase_C"/>
</dbReference>
<dbReference type="Pfam" id="PF12796">
    <property type="entry name" value="Ank_2"/>
    <property type="match status" value="1"/>
</dbReference>
<dbReference type="InterPro" id="IPR000719">
    <property type="entry name" value="Prot_kinase_dom"/>
</dbReference>
<proteinExistence type="predicted"/>
<organism evidence="10 11">
    <name type="scientific">Truncatella angustata</name>
    <dbReference type="NCBI Taxonomy" id="152316"/>
    <lineage>
        <taxon>Eukaryota</taxon>
        <taxon>Fungi</taxon>
        <taxon>Dikarya</taxon>
        <taxon>Ascomycota</taxon>
        <taxon>Pezizomycotina</taxon>
        <taxon>Sordariomycetes</taxon>
        <taxon>Xylariomycetidae</taxon>
        <taxon>Amphisphaeriales</taxon>
        <taxon>Sporocadaceae</taxon>
        <taxon>Truncatella</taxon>
    </lineage>
</organism>
<evidence type="ECO:0000259" key="8">
    <source>
        <dbReference type="PROSITE" id="PS50011"/>
    </source>
</evidence>
<feature type="region of interest" description="Disordered" evidence="7">
    <location>
        <begin position="1"/>
        <end position="26"/>
    </location>
</feature>
<gene>
    <name evidence="10" type="ORF">BKA67DRAFT_649819</name>
</gene>
<protein>
    <submittedName>
        <fullName evidence="10">Kinase-like domain-containing protein</fullName>
    </submittedName>
</protein>
<accession>A0A9P8UE24</accession>
<dbReference type="PANTHER" id="PTHR24351">
    <property type="entry name" value="RIBOSOMAL PROTEIN S6 KINASE"/>
    <property type="match status" value="1"/>
</dbReference>
<evidence type="ECO:0000313" key="11">
    <source>
        <dbReference type="Proteomes" id="UP000758603"/>
    </source>
</evidence>
<reference evidence="10" key="1">
    <citation type="journal article" date="2021" name="Nat. Commun.">
        <title>Genetic determinants of endophytism in the Arabidopsis root mycobiome.</title>
        <authorList>
            <person name="Mesny F."/>
            <person name="Miyauchi S."/>
            <person name="Thiergart T."/>
            <person name="Pickel B."/>
            <person name="Atanasova L."/>
            <person name="Karlsson M."/>
            <person name="Huettel B."/>
            <person name="Barry K.W."/>
            <person name="Haridas S."/>
            <person name="Chen C."/>
            <person name="Bauer D."/>
            <person name="Andreopoulos W."/>
            <person name="Pangilinan J."/>
            <person name="LaButti K."/>
            <person name="Riley R."/>
            <person name="Lipzen A."/>
            <person name="Clum A."/>
            <person name="Drula E."/>
            <person name="Henrissat B."/>
            <person name="Kohler A."/>
            <person name="Grigoriev I.V."/>
            <person name="Martin F.M."/>
            <person name="Hacquard S."/>
        </authorList>
    </citation>
    <scope>NUCLEOTIDE SEQUENCE</scope>
    <source>
        <strain evidence="10">MPI-SDFR-AT-0073</strain>
    </source>
</reference>
<dbReference type="PROSITE" id="PS50297">
    <property type="entry name" value="ANK_REP_REGION"/>
    <property type="match status" value="1"/>
</dbReference>
<evidence type="ECO:0000313" key="10">
    <source>
        <dbReference type="EMBL" id="KAH6648208.1"/>
    </source>
</evidence>
<dbReference type="RefSeq" id="XP_045954720.1">
    <property type="nucleotide sequence ID" value="XM_046106027.1"/>
</dbReference>
<evidence type="ECO:0000256" key="4">
    <source>
        <dbReference type="ARBA" id="ARBA00022777"/>
    </source>
</evidence>
<keyword evidence="11" id="KW-1185">Reference proteome</keyword>
<evidence type="ECO:0000256" key="1">
    <source>
        <dbReference type="ARBA" id="ARBA00022527"/>
    </source>
</evidence>
<comment type="caution">
    <text evidence="10">The sequence shown here is derived from an EMBL/GenBank/DDBJ whole genome shotgun (WGS) entry which is preliminary data.</text>
</comment>
<keyword evidence="5" id="KW-0067">ATP-binding</keyword>
<feature type="repeat" description="ANK" evidence="6">
    <location>
        <begin position="751"/>
        <end position="783"/>
    </location>
</feature>
<evidence type="ECO:0000256" key="5">
    <source>
        <dbReference type="ARBA" id="ARBA00022840"/>
    </source>
</evidence>
<dbReference type="InterPro" id="IPR011009">
    <property type="entry name" value="Kinase-like_dom_sf"/>
</dbReference>
<dbReference type="SMART" id="SM00248">
    <property type="entry name" value="ANK"/>
    <property type="match status" value="5"/>
</dbReference>
<evidence type="ECO:0000256" key="2">
    <source>
        <dbReference type="ARBA" id="ARBA00022679"/>
    </source>
</evidence>
<dbReference type="GeneID" id="70134918"/>
<dbReference type="InterPro" id="IPR002110">
    <property type="entry name" value="Ankyrin_rpt"/>
</dbReference>
<keyword evidence="1" id="KW-0723">Serine/threonine-protein kinase</keyword>
<keyword evidence="6" id="KW-0040">ANK repeat</keyword>
<dbReference type="GO" id="GO:0005524">
    <property type="term" value="F:ATP binding"/>
    <property type="evidence" value="ECO:0007669"/>
    <property type="project" value="UniProtKB-KW"/>
</dbReference>
<feature type="domain" description="AGC-kinase C-terminal" evidence="9">
    <location>
        <begin position="429"/>
        <end position="498"/>
    </location>
</feature>
<dbReference type="Gene3D" id="1.25.40.20">
    <property type="entry name" value="Ankyrin repeat-containing domain"/>
    <property type="match status" value="2"/>
</dbReference>
<feature type="domain" description="Protein kinase" evidence="8">
    <location>
        <begin position="176"/>
        <end position="428"/>
    </location>
</feature>
<dbReference type="AlphaFoldDB" id="A0A9P8UE24"/>
<keyword evidence="3" id="KW-0547">Nucleotide-binding</keyword>
<evidence type="ECO:0000256" key="6">
    <source>
        <dbReference type="PROSITE-ProRule" id="PRU00023"/>
    </source>
</evidence>
<evidence type="ECO:0000256" key="7">
    <source>
        <dbReference type="SAM" id="MobiDB-lite"/>
    </source>
</evidence>
<dbReference type="Proteomes" id="UP000758603">
    <property type="component" value="Unassembled WGS sequence"/>
</dbReference>
<dbReference type="Gene3D" id="3.30.200.20">
    <property type="entry name" value="Phosphorylase Kinase, domain 1"/>
    <property type="match status" value="1"/>
</dbReference>
<dbReference type="PROSITE" id="PS50011">
    <property type="entry name" value="PROTEIN_KINASE_DOM"/>
    <property type="match status" value="1"/>
</dbReference>
<dbReference type="SUPFAM" id="SSF48403">
    <property type="entry name" value="Ankyrin repeat"/>
    <property type="match status" value="1"/>
</dbReference>
<dbReference type="SUPFAM" id="SSF56112">
    <property type="entry name" value="Protein kinase-like (PK-like)"/>
    <property type="match status" value="1"/>
</dbReference>
<dbReference type="PROSITE" id="PS50088">
    <property type="entry name" value="ANK_REPEAT"/>
    <property type="match status" value="1"/>
</dbReference>
<evidence type="ECO:0000256" key="3">
    <source>
        <dbReference type="ARBA" id="ARBA00022741"/>
    </source>
</evidence>
<dbReference type="GO" id="GO:0004674">
    <property type="term" value="F:protein serine/threonine kinase activity"/>
    <property type="evidence" value="ECO:0007669"/>
    <property type="project" value="UniProtKB-KW"/>
</dbReference>
<name>A0A9P8UE24_9PEZI</name>
<dbReference type="Gene3D" id="1.10.510.10">
    <property type="entry name" value="Transferase(Phosphotransferase) domain 1"/>
    <property type="match status" value="1"/>
</dbReference>
<dbReference type="InterPro" id="IPR036770">
    <property type="entry name" value="Ankyrin_rpt-contain_sf"/>
</dbReference>
<keyword evidence="2" id="KW-0808">Transferase</keyword>
<evidence type="ECO:0000259" key="9">
    <source>
        <dbReference type="PROSITE" id="PS51285"/>
    </source>
</evidence>
<dbReference type="Pfam" id="PF00069">
    <property type="entry name" value="Pkinase"/>
    <property type="match status" value="1"/>
</dbReference>